<dbReference type="AlphaFoldDB" id="A0A4Y8CW87"/>
<dbReference type="EMBL" id="PHWZ01000311">
    <property type="protein sequence ID" value="TEY46845.1"/>
    <property type="molecule type" value="Genomic_DNA"/>
</dbReference>
<sequence length="90" mass="9850">MARTLASKSQSQPQSQLQSNTEPQPQDNPPPPLSCHRLLDEFAEFVRKPNNNNIMFLSGLIGDDLTLDLLATVQNTENLASPILVSYGGD</sequence>
<proteinExistence type="predicted"/>
<feature type="region of interest" description="Disordered" evidence="1">
    <location>
        <begin position="1"/>
        <end position="36"/>
    </location>
</feature>
<evidence type="ECO:0000313" key="2">
    <source>
        <dbReference type="EMBL" id="TEY46845.1"/>
    </source>
</evidence>
<organism evidence="2 3">
    <name type="scientific">Botryotinia calthae</name>
    <dbReference type="NCBI Taxonomy" id="38488"/>
    <lineage>
        <taxon>Eukaryota</taxon>
        <taxon>Fungi</taxon>
        <taxon>Dikarya</taxon>
        <taxon>Ascomycota</taxon>
        <taxon>Pezizomycotina</taxon>
        <taxon>Leotiomycetes</taxon>
        <taxon>Helotiales</taxon>
        <taxon>Sclerotiniaceae</taxon>
        <taxon>Botryotinia</taxon>
    </lineage>
</organism>
<keyword evidence="3" id="KW-1185">Reference proteome</keyword>
<reference evidence="2 3" key="1">
    <citation type="submission" date="2017-11" db="EMBL/GenBank/DDBJ databases">
        <title>Comparative genomics of Botrytis spp.</title>
        <authorList>
            <person name="Valero-Jimenez C.A."/>
            <person name="Tapia P."/>
            <person name="Veloso J."/>
            <person name="Silva-Moreno E."/>
            <person name="Staats M."/>
            <person name="Valdes J.H."/>
            <person name="Van Kan J.A.L."/>
        </authorList>
    </citation>
    <scope>NUCLEOTIDE SEQUENCE [LARGE SCALE GENOMIC DNA]</scope>
    <source>
        <strain evidence="2 3">MUCL2830</strain>
    </source>
</reference>
<dbReference type="Proteomes" id="UP000297299">
    <property type="component" value="Unassembled WGS sequence"/>
</dbReference>
<comment type="caution">
    <text evidence="2">The sequence shown here is derived from an EMBL/GenBank/DDBJ whole genome shotgun (WGS) entry which is preliminary data.</text>
</comment>
<evidence type="ECO:0000256" key="1">
    <source>
        <dbReference type="SAM" id="MobiDB-lite"/>
    </source>
</evidence>
<evidence type="ECO:0000313" key="3">
    <source>
        <dbReference type="Proteomes" id="UP000297299"/>
    </source>
</evidence>
<accession>A0A4Y8CW87</accession>
<feature type="compositionally biased region" description="Low complexity" evidence="1">
    <location>
        <begin position="7"/>
        <end position="25"/>
    </location>
</feature>
<gene>
    <name evidence="2" type="ORF">BOTCAL_0312g00020</name>
</gene>
<name>A0A4Y8CW87_9HELO</name>
<protein>
    <submittedName>
        <fullName evidence="2">Uncharacterized protein</fullName>
    </submittedName>
</protein>